<dbReference type="HOGENOM" id="CLU_2740933_0_0_1"/>
<sequence length="71" mass="8087">MFRGLSSTRTEPKFSPAILHSREKEWKDIQVGDAVRVESNNFVPADLILISSSEPERSCHIETSNLDKERT</sequence>
<dbReference type="InterPro" id="IPR008250">
    <property type="entry name" value="ATPase_P-typ_transduc_dom_A_sf"/>
</dbReference>
<protein>
    <recommendedName>
        <fullName evidence="3">P-type ATPase N-terminal domain-containing protein</fullName>
    </recommendedName>
</protein>
<reference evidence="2" key="2">
    <citation type="submission" date="2015-01" db="EMBL/GenBank/DDBJ databases">
        <title>Evolutionary Origins and Diversification of the Mycorrhizal Mutualists.</title>
        <authorList>
            <consortium name="DOE Joint Genome Institute"/>
            <consortium name="Mycorrhizal Genomics Consortium"/>
            <person name="Kohler A."/>
            <person name="Kuo A."/>
            <person name="Nagy L.G."/>
            <person name="Floudas D."/>
            <person name="Copeland A."/>
            <person name="Barry K.W."/>
            <person name="Cichocki N."/>
            <person name="Veneault-Fourrey C."/>
            <person name="LaButti K."/>
            <person name="Lindquist E.A."/>
            <person name="Lipzen A."/>
            <person name="Lundell T."/>
            <person name="Morin E."/>
            <person name="Murat C."/>
            <person name="Riley R."/>
            <person name="Ohm R."/>
            <person name="Sun H."/>
            <person name="Tunlid A."/>
            <person name="Henrissat B."/>
            <person name="Grigoriev I.V."/>
            <person name="Hibbett D.S."/>
            <person name="Martin F."/>
        </authorList>
    </citation>
    <scope>NUCLEOTIDE SEQUENCE [LARGE SCALE GENOMIC DNA]</scope>
    <source>
        <strain evidence="2">F 1598</strain>
    </source>
</reference>
<dbReference type="InParanoid" id="A0A0C3B0X4"/>
<dbReference type="Gene3D" id="2.70.150.10">
    <property type="entry name" value="Calcium-transporting ATPase, cytoplasmic transduction domain A"/>
    <property type="match status" value="1"/>
</dbReference>
<dbReference type="GO" id="GO:0005886">
    <property type="term" value="C:plasma membrane"/>
    <property type="evidence" value="ECO:0007669"/>
    <property type="project" value="TreeGrafter"/>
</dbReference>
<dbReference type="PANTHER" id="PTHR24092">
    <property type="entry name" value="PROBABLE PHOSPHOLIPID-TRANSPORTING ATPASE"/>
    <property type="match status" value="1"/>
</dbReference>
<dbReference type="STRING" id="765440.A0A0C3B0X4"/>
<dbReference type="Proteomes" id="UP000054166">
    <property type="component" value="Unassembled WGS sequence"/>
</dbReference>
<reference evidence="1 2" key="1">
    <citation type="submission" date="2014-04" db="EMBL/GenBank/DDBJ databases">
        <authorList>
            <consortium name="DOE Joint Genome Institute"/>
            <person name="Kuo A."/>
            <person name="Tarkka M."/>
            <person name="Buscot F."/>
            <person name="Kohler A."/>
            <person name="Nagy L.G."/>
            <person name="Floudas D."/>
            <person name="Copeland A."/>
            <person name="Barry K.W."/>
            <person name="Cichocki N."/>
            <person name="Veneault-Fourrey C."/>
            <person name="LaButti K."/>
            <person name="Lindquist E.A."/>
            <person name="Lipzen A."/>
            <person name="Lundell T."/>
            <person name="Morin E."/>
            <person name="Murat C."/>
            <person name="Sun H."/>
            <person name="Tunlid A."/>
            <person name="Henrissat B."/>
            <person name="Grigoriev I.V."/>
            <person name="Hibbett D.S."/>
            <person name="Martin F."/>
            <person name="Nordberg H.P."/>
            <person name="Cantor M.N."/>
            <person name="Hua S.X."/>
        </authorList>
    </citation>
    <scope>NUCLEOTIDE SEQUENCE [LARGE SCALE GENOMIC DNA]</scope>
    <source>
        <strain evidence="1 2">F 1598</strain>
    </source>
</reference>
<dbReference type="AlphaFoldDB" id="A0A0C3B0X4"/>
<dbReference type="OrthoDB" id="3067592at2759"/>
<keyword evidence="2" id="KW-1185">Reference proteome</keyword>
<evidence type="ECO:0000313" key="2">
    <source>
        <dbReference type="Proteomes" id="UP000054166"/>
    </source>
</evidence>
<accession>A0A0C3B0X4</accession>
<dbReference type="PANTHER" id="PTHR24092:SF150">
    <property type="entry name" value="PHOSPHOLIPID-TRANSPORTING ATPASE"/>
    <property type="match status" value="1"/>
</dbReference>
<dbReference type="GO" id="GO:0045332">
    <property type="term" value="P:phospholipid translocation"/>
    <property type="evidence" value="ECO:0007669"/>
    <property type="project" value="TreeGrafter"/>
</dbReference>
<evidence type="ECO:0008006" key="3">
    <source>
        <dbReference type="Google" id="ProtNLM"/>
    </source>
</evidence>
<dbReference type="GO" id="GO:0032456">
    <property type="term" value="P:endocytic recycling"/>
    <property type="evidence" value="ECO:0007669"/>
    <property type="project" value="TreeGrafter"/>
</dbReference>
<dbReference type="EMBL" id="KN833007">
    <property type="protein sequence ID" value="KIM79883.1"/>
    <property type="molecule type" value="Genomic_DNA"/>
</dbReference>
<dbReference type="GO" id="GO:0006892">
    <property type="term" value="P:post-Golgi vesicle-mediated transport"/>
    <property type="evidence" value="ECO:0007669"/>
    <property type="project" value="TreeGrafter"/>
</dbReference>
<evidence type="ECO:0000313" key="1">
    <source>
        <dbReference type="EMBL" id="KIM79883.1"/>
    </source>
</evidence>
<dbReference type="GO" id="GO:0140326">
    <property type="term" value="F:ATPase-coupled intramembrane lipid transporter activity"/>
    <property type="evidence" value="ECO:0007669"/>
    <property type="project" value="TreeGrafter"/>
</dbReference>
<organism evidence="1 2">
    <name type="scientific">Piloderma croceum (strain F 1598)</name>
    <dbReference type="NCBI Taxonomy" id="765440"/>
    <lineage>
        <taxon>Eukaryota</taxon>
        <taxon>Fungi</taxon>
        <taxon>Dikarya</taxon>
        <taxon>Basidiomycota</taxon>
        <taxon>Agaricomycotina</taxon>
        <taxon>Agaricomycetes</taxon>
        <taxon>Agaricomycetidae</taxon>
        <taxon>Atheliales</taxon>
        <taxon>Atheliaceae</taxon>
        <taxon>Piloderma</taxon>
    </lineage>
</organism>
<dbReference type="GO" id="GO:0005802">
    <property type="term" value="C:trans-Golgi network"/>
    <property type="evidence" value="ECO:0007669"/>
    <property type="project" value="TreeGrafter"/>
</dbReference>
<dbReference type="SUPFAM" id="SSF81653">
    <property type="entry name" value="Calcium ATPase, transduction domain A"/>
    <property type="match status" value="1"/>
</dbReference>
<name>A0A0C3B0X4_PILCF</name>
<proteinExistence type="predicted"/>
<gene>
    <name evidence="1" type="ORF">PILCRDRAFT_547843</name>
</gene>